<dbReference type="InterPro" id="IPR056690">
    <property type="entry name" value="DUF7788"/>
</dbReference>
<dbReference type="Pfam" id="PF25043">
    <property type="entry name" value="DUF7788"/>
    <property type="match status" value="1"/>
</dbReference>
<dbReference type="PANTHER" id="PTHR31373">
    <property type="entry name" value="OS06G0652100 PROTEIN"/>
    <property type="match status" value="1"/>
</dbReference>
<evidence type="ECO:0000259" key="3">
    <source>
        <dbReference type="Pfam" id="PF25043"/>
    </source>
</evidence>
<dbReference type="InterPro" id="IPR011205">
    <property type="entry name" value="UCP015417_vWA"/>
</dbReference>
<comment type="caution">
    <text evidence="4">The sequence shown here is derived from an EMBL/GenBank/DDBJ whole genome shotgun (WGS) entry which is preliminary data.</text>
</comment>
<organism evidence="4 5">
    <name type="scientific">Dendryphion nanum</name>
    <dbReference type="NCBI Taxonomy" id="256645"/>
    <lineage>
        <taxon>Eukaryota</taxon>
        <taxon>Fungi</taxon>
        <taxon>Dikarya</taxon>
        <taxon>Ascomycota</taxon>
        <taxon>Pezizomycotina</taxon>
        <taxon>Dothideomycetes</taxon>
        <taxon>Pleosporomycetidae</taxon>
        <taxon>Pleosporales</taxon>
        <taxon>Torulaceae</taxon>
        <taxon>Dendryphion</taxon>
    </lineage>
</organism>
<feature type="domain" description="DUF2828" evidence="2">
    <location>
        <begin position="119"/>
        <end position="546"/>
    </location>
</feature>
<name>A0A9P9DWG7_9PLEO</name>
<evidence type="ECO:0000313" key="5">
    <source>
        <dbReference type="Proteomes" id="UP000700596"/>
    </source>
</evidence>
<gene>
    <name evidence="4" type="ORF">B0J11DRAFT_485955</name>
</gene>
<dbReference type="Pfam" id="PF11443">
    <property type="entry name" value="DUF2828"/>
    <property type="match status" value="1"/>
</dbReference>
<dbReference type="InterPro" id="IPR058580">
    <property type="entry name" value="DUF2828"/>
</dbReference>
<feature type="region of interest" description="Disordered" evidence="1">
    <location>
        <begin position="47"/>
        <end position="89"/>
    </location>
</feature>
<sequence>MADANTNQEVKHSVLDSTFPVHIPIHHALMLPENEFQRHIRAELARTTKPVSEASNESVTAVDEPEHESFVSRHNAKRRATSPAETGRPQKAAFIQGLHEHEAHVKTEDDLLAENKALTQNADITNVSAKNPLVNLFYDLGETISGEKIKVLLEEAWNEDPLVTLKLIWNSRCIHLGKSNKFAAYKALGWLAEEHPLTLLVNLPWLVKPVIEKKKPITENDKPSDPAASIKDDSDDFEMMDTDDKPAKKPHVVPHGMSHGYWKDLLNLLVFAARDQLKHDGEFEPILNVREAKAANRKRYREWDCDRAKANKKQAILLHHQNVLSKLESDPFYRALHQTVARMFAKQFQDDAVYLNSGRKSDLKFLSLAAKWSPTFKEFHDRNTFVLSSISEILYPQPAEVCPDATNRQLYLRFAREACRKEYVSPLRKALKIVEREIAANRFEDIKYDSLPSLAMDRYAALFMKKDTERFNQYINKVSEGSARISGATLLPSTLVSKVRAITPNFHSSTKSFEQVKTNAQAAMTRKLLDGQWKTLVKRVRDSGALSSSIAVCDVSGSMTSPMFKDKSVPMDSAIGLSLLLAEVTEGGFGGSVITFSDNPSVINVAEGNDLDLLDKVSKLMRSDWGYSTNFVSVFEDLILPMAIQKKLSQDEMVKQIFVFSDMQFNEATGTDRWTSSFERIKAKYVEAGYEMPALIFWNLAADATDKPVTMDDSNTALVSGYSQGLLKVFLDSGGFECEDEDEDEIVEEEVDEGSGEVVVAKEKKKMDPLALVKKAVSHKSFDMLEVVD</sequence>
<dbReference type="Gene3D" id="3.40.50.410">
    <property type="entry name" value="von Willebrand factor, type A domain"/>
    <property type="match status" value="1"/>
</dbReference>
<evidence type="ECO:0008006" key="6">
    <source>
        <dbReference type="Google" id="ProtNLM"/>
    </source>
</evidence>
<feature type="domain" description="DUF7788" evidence="3">
    <location>
        <begin position="548"/>
        <end position="777"/>
    </location>
</feature>
<feature type="compositionally biased region" description="Polar residues" evidence="1">
    <location>
        <begin position="49"/>
        <end position="59"/>
    </location>
</feature>
<keyword evidence="5" id="KW-1185">Reference proteome</keyword>
<dbReference type="InterPro" id="IPR036465">
    <property type="entry name" value="vWFA_dom_sf"/>
</dbReference>
<reference evidence="4" key="1">
    <citation type="journal article" date="2021" name="Nat. Commun.">
        <title>Genetic determinants of endophytism in the Arabidopsis root mycobiome.</title>
        <authorList>
            <person name="Mesny F."/>
            <person name="Miyauchi S."/>
            <person name="Thiergart T."/>
            <person name="Pickel B."/>
            <person name="Atanasova L."/>
            <person name="Karlsson M."/>
            <person name="Huettel B."/>
            <person name="Barry K.W."/>
            <person name="Haridas S."/>
            <person name="Chen C."/>
            <person name="Bauer D."/>
            <person name="Andreopoulos W."/>
            <person name="Pangilinan J."/>
            <person name="LaButti K."/>
            <person name="Riley R."/>
            <person name="Lipzen A."/>
            <person name="Clum A."/>
            <person name="Drula E."/>
            <person name="Henrissat B."/>
            <person name="Kohler A."/>
            <person name="Grigoriev I.V."/>
            <person name="Martin F.M."/>
            <person name="Hacquard S."/>
        </authorList>
    </citation>
    <scope>NUCLEOTIDE SEQUENCE</scope>
    <source>
        <strain evidence="4">MPI-CAGE-CH-0243</strain>
    </source>
</reference>
<evidence type="ECO:0000256" key="1">
    <source>
        <dbReference type="SAM" id="MobiDB-lite"/>
    </source>
</evidence>
<evidence type="ECO:0000313" key="4">
    <source>
        <dbReference type="EMBL" id="KAH7127015.1"/>
    </source>
</evidence>
<dbReference type="Proteomes" id="UP000700596">
    <property type="component" value="Unassembled WGS sequence"/>
</dbReference>
<dbReference type="OrthoDB" id="1149618at2759"/>
<accession>A0A9P9DWG7</accession>
<dbReference type="EMBL" id="JAGMWT010000006">
    <property type="protein sequence ID" value="KAH7127015.1"/>
    <property type="molecule type" value="Genomic_DNA"/>
</dbReference>
<dbReference type="AlphaFoldDB" id="A0A9P9DWG7"/>
<protein>
    <recommendedName>
        <fullName evidence="6">DUF2828 domain-containing protein</fullName>
    </recommendedName>
</protein>
<dbReference type="PANTHER" id="PTHR31373:SF27">
    <property type="entry name" value="TROVE DOMAIN-CONTAINING PROTEIN"/>
    <property type="match status" value="1"/>
</dbReference>
<proteinExistence type="predicted"/>
<dbReference type="SUPFAM" id="SSF53300">
    <property type="entry name" value="vWA-like"/>
    <property type="match status" value="1"/>
</dbReference>
<feature type="region of interest" description="Disordered" evidence="1">
    <location>
        <begin position="216"/>
        <end position="251"/>
    </location>
</feature>
<evidence type="ECO:0000259" key="2">
    <source>
        <dbReference type="Pfam" id="PF11443"/>
    </source>
</evidence>